<sequence>MRGQAPEMRERQLSTTTRPIHARRRIATAGAAVGVTAIMTLLAAGTAPVTAGPEPAAAFDPCPAPYPVAELAEGMEATGLTVERGTEPEQFTATVVGVIDNGVGPDADMIIVETDSPAIERAGGVWSGMSGSPVYAADGRLIGAIAYGFSAAPSPIAGVTPATDLERLLGRQGTLPKAEPAHVEVPAELQQRLVASGGLTPAQASAGLRQLTLPLAASGISSHRLDDVSERLGEHSLNVHTYPAGSGSSDEPGSPADIIPGGNLAAAVSYGDVTMAAIGTATSVCDDDKALGFGHPFLWSGASSLGMHPASAVFVQRDDTFGSFKVANPHGVVGTITQDRQAGVLGHIGPAPSATPLTATVTTDEGASRSGTTNVTMPGFLPDMAIFHLWASFDTVLDRIGAGTADLRWVVEGTRADGEMFSLDVQNRYASQGDIAEEASYDVFEHLWTIQENEFENVTITGADFTGELSSEYTHYTMSSVEVRQPDGSFAPPSSDTPFEVDAGAELEMRVELSPFKNIGTARTIELSMDIPEDSAGAFGWVDVAGGHSQEDWDEEAPGGSSDDAASFDDLLRSLSTIVPNNAVAASLRIEEAADNPGTAVTQSVHEVVDEVVSGNFSFPVEVNQP</sequence>
<accession>A0A7K3M749</accession>
<protein>
    <recommendedName>
        <fullName evidence="1">Peptidase S55 domain-containing protein</fullName>
    </recommendedName>
</protein>
<dbReference type="InterPro" id="IPR008763">
    <property type="entry name" value="Peptidase_S55"/>
</dbReference>
<gene>
    <name evidence="2" type="ORF">F7O44_18965</name>
</gene>
<feature type="domain" description="Peptidase S55" evidence="1">
    <location>
        <begin position="1"/>
        <end position="181"/>
    </location>
</feature>
<evidence type="ECO:0000313" key="3">
    <source>
        <dbReference type="Proteomes" id="UP000460435"/>
    </source>
</evidence>
<comment type="caution">
    <text evidence="2">The sequence shown here is derived from an EMBL/GenBank/DDBJ whole genome shotgun (WGS) entry which is preliminary data.</text>
</comment>
<keyword evidence="3" id="KW-1185">Reference proteome</keyword>
<dbReference type="Pfam" id="PF05580">
    <property type="entry name" value="Peptidase_S55"/>
    <property type="match status" value="1"/>
</dbReference>
<proteinExistence type="predicted"/>
<dbReference type="Proteomes" id="UP000460435">
    <property type="component" value="Unassembled WGS sequence"/>
</dbReference>
<reference evidence="2 3" key="1">
    <citation type="submission" date="2019-11" db="EMBL/GenBank/DDBJ databases">
        <authorList>
            <person name="Li X.-J."/>
            <person name="Feng X.-M."/>
        </authorList>
    </citation>
    <scope>NUCLEOTIDE SEQUENCE [LARGE SCALE GENOMIC DNA]</scope>
    <source>
        <strain evidence="2 3">XMNu-373</strain>
    </source>
</reference>
<dbReference type="EMBL" id="WLZY01000006">
    <property type="protein sequence ID" value="NDL59153.1"/>
    <property type="molecule type" value="Genomic_DNA"/>
</dbReference>
<dbReference type="AlphaFoldDB" id="A0A7K3M749"/>
<organism evidence="2 3">
    <name type="scientific">Phytoactinopolyspora mesophila</name>
    <dbReference type="NCBI Taxonomy" id="2650750"/>
    <lineage>
        <taxon>Bacteria</taxon>
        <taxon>Bacillati</taxon>
        <taxon>Actinomycetota</taxon>
        <taxon>Actinomycetes</taxon>
        <taxon>Jiangellales</taxon>
        <taxon>Jiangellaceae</taxon>
        <taxon>Phytoactinopolyspora</taxon>
    </lineage>
</organism>
<evidence type="ECO:0000259" key="1">
    <source>
        <dbReference type="PROSITE" id="PS51494"/>
    </source>
</evidence>
<evidence type="ECO:0000313" key="2">
    <source>
        <dbReference type="EMBL" id="NDL59153.1"/>
    </source>
</evidence>
<name>A0A7K3M749_9ACTN</name>
<dbReference type="PROSITE" id="PS51494">
    <property type="entry name" value="SPOIVB"/>
    <property type="match status" value="1"/>
</dbReference>